<proteinExistence type="predicted"/>
<reference evidence="3" key="1">
    <citation type="submission" date="2025-08" db="UniProtKB">
        <authorList>
            <consortium name="RefSeq"/>
        </authorList>
    </citation>
    <scope>IDENTIFICATION</scope>
</reference>
<protein>
    <submittedName>
        <fullName evidence="3">Uncharacterized protein LOC120252866</fullName>
    </submittedName>
</protein>
<name>A0AB40APL9_DIOCR</name>
<feature type="compositionally biased region" description="Polar residues" evidence="1">
    <location>
        <begin position="124"/>
        <end position="139"/>
    </location>
</feature>
<feature type="compositionally biased region" description="Basic residues" evidence="1">
    <location>
        <begin position="93"/>
        <end position="105"/>
    </location>
</feature>
<gene>
    <name evidence="3" type="primary">LOC120252866</name>
</gene>
<keyword evidence="2" id="KW-1185">Reference proteome</keyword>
<organism evidence="2 3">
    <name type="scientific">Dioscorea cayennensis subsp. rotundata</name>
    <name type="common">White Guinea yam</name>
    <name type="synonym">Dioscorea rotundata</name>
    <dbReference type="NCBI Taxonomy" id="55577"/>
    <lineage>
        <taxon>Eukaryota</taxon>
        <taxon>Viridiplantae</taxon>
        <taxon>Streptophyta</taxon>
        <taxon>Embryophyta</taxon>
        <taxon>Tracheophyta</taxon>
        <taxon>Spermatophyta</taxon>
        <taxon>Magnoliopsida</taxon>
        <taxon>Liliopsida</taxon>
        <taxon>Dioscoreales</taxon>
        <taxon>Dioscoreaceae</taxon>
        <taxon>Dioscorea</taxon>
    </lineage>
</organism>
<evidence type="ECO:0000256" key="1">
    <source>
        <dbReference type="SAM" id="MobiDB-lite"/>
    </source>
</evidence>
<dbReference type="GeneID" id="120252866"/>
<feature type="region of interest" description="Disordered" evidence="1">
    <location>
        <begin position="56"/>
        <end position="139"/>
    </location>
</feature>
<dbReference type="Proteomes" id="UP001515500">
    <property type="component" value="Chromosome 24"/>
</dbReference>
<sequence>MFIIIYMLFLDPSPAPPLFTNGVLGRKRSGHGWSEGELVSFVSSCMTIATRLILCRRSRPSRPHDDDVESGPTSSLSRRRHHHRDELEVSPRSAHHGRFPSRRSSHSGQESSPFDHNCSGEFGTGTTSSDPRNATSQGQ</sequence>
<dbReference type="AlphaFoldDB" id="A0AB40APL9"/>
<evidence type="ECO:0000313" key="3">
    <source>
        <dbReference type="RefSeq" id="XP_039117000.1"/>
    </source>
</evidence>
<evidence type="ECO:0000313" key="2">
    <source>
        <dbReference type="Proteomes" id="UP001515500"/>
    </source>
</evidence>
<accession>A0AB40APL9</accession>
<dbReference type="RefSeq" id="XP_039117000.1">
    <property type="nucleotide sequence ID" value="XM_039261066.1"/>
</dbReference>